<proteinExistence type="predicted"/>
<name>A0ABV8RJM3_9SPHN</name>
<keyword evidence="1" id="KW-0812">Transmembrane</keyword>
<evidence type="ECO:0000313" key="3">
    <source>
        <dbReference type="Proteomes" id="UP001595887"/>
    </source>
</evidence>
<keyword evidence="1" id="KW-1133">Transmembrane helix</keyword>
<sequence>MAHWVQFLLHYSGHWIVPFGIAWMIWRTRPGTQWRAAGLYMIAANLIDLDHLLATPIFDPGRCSIGFHPLHTIWAALAYAALLAIPSWKWRAFMLGCLWHLAVDSGDCGMQILSA</sequence>
<gene>
    <name evidence="2" type="ORF">ACFOWX_11840</name>
</gene>
<dbReference type="InterPro" id="IPR046125">
    <property type="entry name" value="DUF6122"/>
</dbReference>
<dbReference type="Pfam" id="PF19617">
    <property type="entry name" value="DUF6122"/>
    <property type="match status" value="1"/>
</dbReference>
<organism evidence="2 3">
    <name type="scientific">Sphingorhabdus arenilitoris</name>
    <dbReference type="NCBI Taxonomy" id="1490041"/>
    <lineage>
        <taxon>Bacteria</taxon>
        <taxon>Pseudomonadati</taxon>
        <taxon>Pseudomonadota</taxon>
        <taxon>Alphaproteobacteria</taxon>
        <taxon>Sphingomonadales</taxon>
        <taxon>Sphingomonadaceae</taxon>
        <taxon>Sphingorhabdus</taxon>
    </lineage>
</organism>
<dbReference type="EMBL" id="JBHSDH010000013">
    <property type="protein sequence ID" value="MFC4293107.1"/>
    <property type="molecule type" value="Genomic_DNA"/>
</dbReference>
<feature type="transmembrane region" description="Helical" evidence="1">
    <location>
        <begin position="6"/>
        <end position="26"/>
    </location>
</feature>
<keyword evidence="1" id="KW-0472">Membrane</keyword>
<protein>
    <submittedName>
        <fullName evidence="2">DUF6122 family protein</fullName>
    </submittedName>
</protein>
<reference evidence="3" key="1">
    <citation type="journal article" date="2019" name="Int. J. Syst. Evol. Microbiol.">
        <title>The Global Catalogue of Microorganisms (GCM) 10K type strain sequencing project: providing services to taxonomists for standard genome sequencing and annotation.</title>
        <authorList>
            <consortium name="The Broad Institute Genomics Platform"/>
            <consortium name="The Broad Institute Genome Sequencing Center for Infectious Disease"/>
            <person name="Wu L."/>
            <person name="Ma J."/>
        </authorList>
    </citation>
    <scope>NUCLEOTIDE SEQUENCE [LARGE SCALE GENOMIC DNA]</scope>
    <source>
        <strain evidence="3">CECT 8531</strain>
    </source>
</reference>
<dbReference type="RefSeq" id="WP_381424355.1">
    <property type="nucleotide sequence ID" value="NZ_JBHSDH010000013.1"/>
</dbReference>
<evidence type="ECO:0000313" key="2">
    <source>
        <dbReference type="EMBL" id="MFC4293107.1"/>
    </source>
</evidence>
<evidence type="ECO:0000256" key="1">
    <source>
        <dbReference type="SAM" id="Phobius"/>
    </source>
</evidence>
<feature type="transmembrane region" description="Helical" evidence="1">
    <location>
        <begin position="64"/>
        <end position="85"/>
    </location>
</feature>
<comment type="caution">
    <text evidence="2">The sequence shown here is derived from an EMBL/GenBank/DDBJ whole genome shotgun (WGS) entry which is preliminary data.</text>
</comment>
<dbReference type="Proteomes" id="UP001595887">
    <property type="component" value="Unassembled WGS sequence"/>
</dbReference>
<keyword evidence="3" id="KW-1185">Reference proteome</keyword>
<accession>A0ABV8RJM3</accession>